<comment type="caution">
    <text evidence="2">The sequence shown here is derived from an EMBL/GenBank/DDBJ whole genome shotgun (WGS) entry which is preliminary data.</text>
</comment>
<dbReference type="Pfam" id="PF03992">
    <property type="entry name" value="ABM"/>
    <property type="match status" value="1"/>
</dbReference>
<dbReference type="GO" id="GO:0004497">
    <property type="term" value="F:monooxygenase activity"/>
    <property type="evidence" value="ECO:0007669"/>
    <property type="project" value="UniProtKB-KW"/>
</dbReference>
<dbReference type="InterPro" id="IPR050744">
    <property type="entry name" value="AI-2_Isomerase_LsrG"/>
</dbReference>
<proteinExistence type="predicted"/>
<dbReference type="PANTHER" id="PTHR33336">
    <property type="entry name" value="QUINOL MONOOXYGENASE YGIN-RELATED"/>
    <property type="match status" value="1"/>
</dbReference>
<dbReference type="PANTHER" id="PTHR33336:SF15">
    <property type="entry name" value="ABM DOMAIN-CONTAINING PROTEIN"/>
    <property type="match status" value="1"/>
</dbReference>
<keyword evidence="2" id="KW-0560">Oxidoreductase</keyword>
<gene>
    <name evidence="2" type="ORF">ABUE30_11715</name>
</gene>
<dbReference type="EC" id="1.-.-.-" evidence="2"/>
<keyword evidence="2" id="KW-0503">Monooxygenase</keyword>
<dbReference type="PROSITE" id="PS51725">
    <property type="entry name" value="ABM"/>
    <property type="match status" value="1"/>
</dbReference>
<dbReference type="RefSeq" id="WP_408623966.1">
    <property type="nucleotide sequence ID" value="NZ_JBEQCT010000005.1"/>
</dbReference>
<name>A0ABW9G7Q8_9GAMM</name>
<evidence type="ECO:0000313" key="2">
    <source>
        <dbReference type="EMBL" id="MFM2485716.1"/>
    </source>
</evidence>
<sequence>MIILTGYVHLKPEDVNEFVEDIRKITSSTRAEKGCLFYNIVVEDAIAGRIVAIERWQDQASLNDHLGTPEMTAFFDKWMNRLKSDVMKYDAANERSLMD</sequence>
<protein>
    <submittedName>
        <fullName evidence="2">Quinol monooxygenase</fullName>
        <ecNumber evidence="2">1.-.-.-</ecNumber>
    </submittedName>
</protein>
<keyword evidence="3" id="KW-1185">Reference proteome</keyword>
<feature type="domain" description="ABM" evidence="1">
    <location>
        <begin position="2"/>
        <end position="91"/>
    </location>
</feature>
<organism evidence="2 3">
    <name type="scientific">Celerinatantimonas yamalensis</name>
    <dbReference type="NCBI Taxonomy" id="559956"/>
    <lineage>
        <taxon>Bacteria</taxon>
        <taxon>Pseudomonadati</taxon>
        <taxon>Pseudomonadota</taxon>
        <taxon>Gammaproteobacteria</taxon>
        <taxon>Celerinatantimonadaceae</taxon>
        <taxon>Celerinatantimonas</taxon>
    </lineage>
</organism>
<dbReference type="InterPro" id="IPR007138">
    <property type="entry name" value="ABM_dom"/>
</dbReference>
<dbReference type="InterPro" id="IPR011008">
    <property type="entry name" value="Dimeric_a/b-barrel"/>
</dbReference>
<dbReference type="SUPFAM" id="SSF54909">
    <property type="entry name" value="Dimeric alpha+beta barrel"/>
    <property type="match status" value="1"/>
</dbReference>
<accession>A0ABW9G7Q8</accession>
<dbReference type="Proteomes" id="UP001629953">
    <property type="component" value="Unassembled WGS sequence"/>
</dbReference>
<dbReference type="EMBL" id="JBEQCT010000005">
    <property type="protein sequence ID" value="MFM2485716.1"/>
    <property type="molecule type" value="Genomic_DNA"/>
</dbReference>
<evidence type="ECO:0000313" key="3">
    <source>
        <dbReference type="Proteomes" id="UP001629953"/>
    </source>
</evidence>
<evidence type="ECO:0000259" key="1">
    <source>
        <dbReference type="PROSITE" id="PS51725"/>
    </source>
</evidence>
<reference evidence="2 3" key="1">
    <citation type="journal article" date="2013" name="Int. J. Syst. Evol. Microbiol.">
        <title>Celerinatantimonas yamalensis sp. nov., a cold-adapted diazotrophic bacterium from a cold permafrost brine.</title>
        <authorList>
            <person name="Shcherbakova V."/>
            <person name="Chuvilskaya N."/>
            <person name="Rivkina E."/>
            <person name="Demidov N."/>
            <person name="Uchaeva V."/>
            <person name="Suetin S."/>
            <person name="Suzina N."/>
            <person name="Gilichinsky D."/>
        </authorList>
    </citation>
    <scope>NUCLEOTIDE SEQUENCE [LARGE SCALE GENOMIC DNA]</scope>
    <source>
        <strain evidence="2 3">C7</strain>
    </source>
</reference>
<dbReference type="Gene3D" id="3.30.70.100">
    <property type="match status" value="1"/>
</dbReference>